<dbReference type="AlphaFoldDB" id="A0A9Y2IPZ8"/>
<feature type="transmembrane region" description="Helical" evidence="1">
    <location>
        <begin position="335"/>
        <end position="352"/>
    </location>
</feature>
<gene>
    <name evidence="2" type="ORF">QRX50_06955</name>
</gene>
<reference evidence="2 3" key="1">
    <citation type="submission" date="2023-06" db="EMBL/GenBank/DDBJ databases">
        <authorList>
            <person name="Oyuntsetseg B."/>
            <person name="Kim S.B."/>
        </authorList>
    </citation>
    <scope>NUCLEOTIDE SEQUENCE [LARGE SCALE GENOMIC DNA]</scope>
    <source>
        <strain evidence="2 3">2-15</strain>
    </source>
</reference>
<keyword evidence="1" id="KW-1133">Transmembrane helix</keyword>
<keyword evidence="1" id="KW-0472">Membrane</keyword>
<feature type="transmembrane region" description="Helical" evidence="1">
    <location>
        <begin position="137"/>
        <end position="160"/>
    </location>
</feature>
<feature type="transmembrane region" description="Helical" evidence="1">
    <location>
        <begin position="203"/>
        <end position="219"/>
    </location>
</feature>
<feature type="transmembrane region" description="Helical" evidence="1">
    <location>
        <begin position="268"/>
        <end position="293"/>
    </location>
</feature>
<feature type="transmembrane region" description="Helical" evidence="1">
    <location>
        <begin position="105"/>
        <end position="125"/>
    </location>
</feature>
<keyword evidence="3" id="KW-1185">Reference proteome</keyword>
<keyword evidence="1" id="KW-0812">Transmembrane</keyword>
<feature type="transmembrane region" description="Helical" evidence="1">
    <location>
        <begin position="305"/>
        <end position="323"/>
    </location>
</feature>
<evidence type="ECO:0000256" key="1">
    <source>
        <dbReference type="SAM" id="Phobius"/>
    </source>
</evidence>
<feature type="transmembrane region" description="Helical" evidence="1">
    <location>
        <begin position="167"/>
        <end position="197"/>
    </location>
</feature>
<name>A0A9Y2IPZ8_9PSEU</name>
<feature type="transmembrane region" description="Helical" evidence="1">
    <location>
        <begin position="31"/>
        <end position="51"/>
    </location>
</feature>
<evidence type="ECO:0000313" key="2">
    <source>
        <dbReference type="EMBL" id="WIX83837.1"/>
    </source>
</evidence>
<accession>A0A9Y2IPZ8</accession>
<evidence type="ECO:0008006" key="4">
    <source>
        <dbReference type="Google" id="ProtNLM"/>
    </source>
</evidence>
<dbReference type="KEGG" id="acab:QRX50_06955"/>
<feature type="transmembrane region" description="Helical" evidence="1">
    <location>
        <begin position="6"/>
        <end position="24"/>
    </location>
</feature>
<dbReference type="EMBL" id="CP127294">
    <property type="protein sequence ID" value="WIX83837.1"/>
    <property type="molecule type" value="Genomic_DNA"/>
</dbReference>
<feature type="transmembrane region" description="Helical" evidence="1">
    <location>
        <begin position="364"/>
        <end position="385"/>
    </location>
</feature>
<feature type="transmembrane region" description="Helical" evidence="1">
    <location>
        <begin position="231"/>
        <end position="248"/>
    </location>
</feature>
<proteinExistence type="predicted"/>
<dbReference type="RefSeq" id="WP_285974380.1">
    <property type="nucleotide sequence ID" value="NZ_CP127294.1"/>
</dbReference>
<evidence type="ECO:0000313" key="3">
    <source>
        <dbReference type="Proteomes" id="UP001236014"/>
    </source>
</evidence>
<dbReference type="Proteomes" id="UP001236014">
    <property type="component" value="Chromosome"/>
</dbReference>
<sequence length="512" mass="53949">MVYAVVGGWLVLGALVVVTWRRIATDAGWRAFVMVLVLAFSLVHQLLFATVTEDALVTFRYAQNIADGNGPVFNPGDRNEGYANFLWLVVIALPRAAFGADIATAAVVLGVVAALGSVLLAYFLTNRIVRLALPEGAQVQPAIGVAAAVLTAGASGLAVYGPSGTELPIFVLLVLAVANALVAGRSVVAGVLAAGAVMTRPEGLVLAVVAGLWLALAAARGRYNWWTPAGYVLGALVFLVPWTAWRVTYYHHFLSDPAVRVLGPDWRYLAGFSLAHLGFLILAVAAVVGLLALRTPERAAESRSALWLLFALALCFTVFVVVLDGDTGPSWRLLVPVPPLLAVASVGAYGVLTAANPSPKPRTVSLLVPVVAAVLTGFAVLASVVSPDVLKSVRAWHTDSAQLAEVGDWLASYLPPGSVVSAAAPGAIASRAGSRLLVGTDLRRATVAVPEESGYGKSQDCADDTRAWYRVATFRRIGTPFWISVYPRADETGLLIDYLDRAPDFQYVSCPG</sequence>
<protein>
    <recommendedName>
        <fullName evidence="4">Glycosyltransferase RgtA/B/C/D-like domain-containing protein</fullName>
    </recommendedName>
</protein>
<organism evidence="2 3">
    <name type="scientific">Amycolatopsis carbonis</name>
    <dbReference type="NCBI Taxonomy" id="715471"/>
    <lineage>
        <taxon>Bacteria</taxon>
        <taxon>Bacillati</taxon>
        <taxon>Actinomycetota</taxon>
        <taxon>Actinomycetes</taxon>
        <taxon>Pseudonocardiales</taxon>
        <taxon>Pseudonocardiaceae</taxon>
        <taxon>Amycolatopsis</taxon>
    </lineage>
</organism>